<dbReference type="EMBL" id="CM044706">
    <property type="protein sequence ID" value="KAI5658369.1"/>
    <property type="molecule type" value="Genomic_DNA"/>
</dbReference>
<keyword evidence="2" id="KW-1185">Reference proteome</keyword>
<protein>
    <submittedName>
        <fullName evidence="1">Uncharacterized protein</fullName>
    </submittedName>
</protein>
<accession>A0ACC0ACL3</accession>
<dbReference type="Proteomes" id="UP001060085">
    <property type="component" value="Linkage Group LG06"/>
</dbReference>
<evidence type="ECO:0000313" key="1">
    <source>
        <dbReference type="EMBL" id="KAI5658369.1"/>
    </source>
</evidence>
<gene>
    <name evidence="1" type="ORF">M9H77_27162</name>
</gene>
<evidence type="ECO:0000313" key="2">
    <source>
        <dbReference type="Proteomes" id="UP001060085"/>
    </source>
</evidence>
<reference evidence="2" key="1">
    <citation type="journal article" date="2023" name="Nat. Plants">
        <title>Single-cell RNA sequencing provides a high-resolution roadmap for understanding the multicellular compartmentation of specialized metabolism.</title>
        <authorList>
            <person name="Sun S."/>
            <person name="Shen X."/>
            <person name="Li Y."/>
            <person name="Li Y."/>
            <person name="Wang S."/>
            <person name="Li R."/>
            <person name="Zhang H."/>
            <person name="Shen G."/>
            <person name="Guo B."/>
            <person name="Wei J."/>
            <person name="Xu J."/>
            <person name="St-Pierre B."/>
            <person name="Chen S."/>
            <person name="Sun C."/>
        </authorList>
    </citation>
    <scope>NUCLEOTIDE SEQUENCE [LARGE SCALE GENOMIC DNA]</scope>
</reference>
<organism evidence="1 2">
    <name type="scientific">Catharanthus roseus</name>
    <name type="common">Madagascar periwinkle</name>
    <name type="synonym">Vinca rosea</name>
    <dbReference type="NCBI Taxonomy" id="4058"/>
    <lineage>
        <taxon>Eukaryota</taxon>
        <taxon>Viridiplantae</taxon>
        <taxon>Streptophyta</taxon>
        <taxon>Embryophyta</taxon>
        <taxon>Tracheophyta</taxon>
        <taxon>Spermatophyta</taxon>
        <taxon>Magnoliopsida</taxon>
        <taxon>eudicotyledons</taxon>
        <taxon>Gunneridae</taxon>
        <taxon>Pentapetalae</taxon>
        <taxon>asterids</taxon>
        <taxon>lamiids</taxon>
        <taxon>Gentianales</taxon>
        <taxon>Apocynaceae</taxon>
        <taxon>Rauvolfioideae</taxon>
        <taxon>Vinceae</taxon>
        <taxon>Catharanthinae</taxon>
        <taxon>Catharanthus</taxon>
    </lineage>
</organism>
<sequence length="207" mass="23669">MKRRRESSKEKRKRRRERRGRDGGRRIQHGSENILRKKEVEDDSEVPRCSKAIGDASDTLHKELSRSTHNRLRTYPTTIGSSLVPEGKVESVLPRLVSLLEVKLDIFQMDGNKAPGPDGLIPLLFQKYREILQVPLWRELSMILALGDGEEENEQRQHRLRSSAVGELREVHVMPSDVVVSQIISRVKELTQAWAASLTRVSAVEDF</sequence>
<proteinExistence type="predicted"/>
<name>A0ACC0ACL3_CATRO</name>
<comment type="caution">
    <text evidence="1">The sequence shown here is derived from an EMBL/GenBank/DDBJ whole genome shotgun (WGS) entry which is preliminary data.</text>
</comment>